<evidence type="ECO:0000313" key="5">
    <source>
        <dbReference type="Proteomes" id="UP001155128"/>
    </source>
</evidence>
<organism evidence="4 5">
    <name type="scientific">Sphingomicrobium sediminis</name>
    <dbReference type="NCBI Taxonomy" id="2950949"/>
    <lineage>
        <taxon>Bacteria</taxon>
        <taxon>Pseudomonadati</taxon>
        <taxon>Pseudomonadota</taxon>
        <taxon>Alphaproteobacteria</taxon>
        <taxon>Sphingomonadales</taxon>
        <taxon>Sphingomonadaceae</taxon>
        <taxon>Sphingomicrobium</taxon>
    </lineage>
</organism>
<feature type="chain" id="PRO_5040740309" evidence="2">
    <location>
        <begin position="22"/>
        <end position="645"/>
    </location>
</feature>
<evidence type="ECO:0000256" key="2">
    <source>
        <dbReference type="SAM" id="SignalP"/>
    </source>
</evidence>
<reference evidence="4" key="1">
    <citation type="submission" date="2022-06" db="EMBL/GenBank/DDBJ databases">
        <title>Sphingomicrobium sedimins sp. nov., a marine bacterium isolated from tidal flat.</title>
        <authorList>
            <person name="Kim C.-H."/>
            <person name="Yoo Y."/>
            <person name="Kim J.-J."/>
        </authorList>
    </citation>
    <scope>NUCLEOTIDE SEQUENCE</scope>
    <source>
        <strain evidence="4">GRR-S6-50</strain>
    </source>
</reference>
<dbReference type="Gene3D" id="2.120.10.30">
    <property type="entry name" value="TolB, C-terminal domain"/>
    <property type="match status" value="1"/>
</dbReference>
<dbReference type="PANTHER" id="PTHR42776">
    <property type="entry name" value="SERINE PEPTIDASE S9 FAMILY MEMBER"/>
    <property type="match status" value="1"/>
</dbReference>
<dbReference type="InterPro" id="IPR029058">
    <property type="entry name" value="AB_hydrolase_fold"/>
</dbReference>
<dbReference type="SUPFAM" id="SSF50993">
    <property type="entry name" value="Peptidase/esterase 'gauge' domain"/>
    <property type="match status" value="1"/>
</dbReference>
<dbReference type="Proteomes" id="UP001155128">
    <property type="component" value="Unassembled WGS sequence"/>
</dbReference>
<feature type="signal peptide" evidence="2">
    <location>
        <begin position="1"/>
        <end position="21"/>
    </location>
</feature>
<keyword evidence="1" id="KW-0378">Hydrolase</keyword>
<dbReference type="GO" id="GO:0006508">
    <property type="term" value="P:proteolysis"/>
    <property type="evidence" value="ECO:0007669"/>
    <property type="project" value="InterPro"/>
</dbReference>
<dbReference type="SUPFAM" id="SSF53474">
    <property type="entry name" value="alpha/beta-Hydrolases"/>
    <property type="match status" value="1"/>
</dbReference>
<dbReference type="RefSeq" id="WP_252115277.1">
    <property type="nucleotide sequence ID" value="NZ_JAMSHT010000001.1"/>
</dbReference>
<dbReference type="PANTHER" id="PTHR42776:SF27">
    <property type="entry name" value="DIPEPTIDYL PEPTIDASE FAMILY MEMBER 6"/>
    <property type="match status" value="1"/>
</dbReference>
<dbReference type="GO" id="GO:0004252">
    <property type="term" value="F:serine-type endopeptidase activity"/>
    <property type="evidence" value="ECO:0007669"/>
    <property type="project" value="TreeGrafter"/>
</dbReference>
<dbReference type="EMBL" id="JAMSHT010000001">
    <property type="protein sequence ID" value="MCM8558407.1"/>
    <property type="molecule type" value="Genomic_DNA"/>
</dbReference>
<dbReference type="InterPro" id="IPR001375">
    <property type="entry name" value="Peptidase_S9_cat"/>
</dbReference>
<accession>A0A9X2ENE9</accession>
<dbReference type="Pfam" id="PF00326">
    <property type="entry name" value="Peptidase_S9"/>
    <property type="match status" value="1"/>
</dbReference>
<protein>
    <submittedName>
        <fullName evidence="4">Prolyl oligopeptidase family serine peptidase</fullName>
    </submittedName>
</protein>
<evidence type="ECO:0000259" key="3">
    <source>
        <dbReference type="Pfam" id="PF00326"/>
    </source>
</evidence>
<dbReference type="Gene3D" id="3.40.50.1820">
    <property type="entry name" value="alpha/beta hydrolase"/>
    <property type="match status" value="1"/>
</dbReference>
<sequence length="645" mass="70552">MRLAALLATTAVTLAASPAMAQVAAKPAELTTSGMPDIPIEIVEATRPYQEYRTAGFRGWDASDRSMLIGTRFGNVSQLHKVAMPLGMRQQLTFEAEPVGGSIDPTGSTIVISKDAGGSEFSQLYRWENGNLVLLTDGESRNGLGGWNEEGTQILYSSTKRNGRDGDIYMMDPNDPSTSRMIFEAPGVGWFPGGFNEAGTHAIVVKYTSVTNMDLYMIDLATGELMAVRDPEGPDWAFGGAAEAADGNWFIAADIDSDIKRLGTMDVSTGDFAPIGDFGGWEVTSLDINEEKTMLAVVTNERGSSQLWFYDIATGEERRVDTLPPGLIGGVDFAPWGPLGFTFTSATSPSDAYSINPDTFEVTRWTKSETGGLDPEANVGAELVEVESFDGEKVTGWLYRPDPAKFPGERPLIVSIHGGPEGQYRPGFLGSRNYYLNELGIGMFYPNVRGSTGFGRRFVSLDNGPFLREDSVKDIGAFLDALQADPAIDGDAIGVRGGSYGGYMCYASILAYKDRLVGAECNVAISNFVTFLENTQDYRRDLRRAEYGDERDPEQRAKLEEISPLNRIEEVEDPLFVIQGANDPRVPKSEADQLVERVRANGQDVWYLVGENEGHGFRKKENADYYGWAAIAFWQDLMLEDEAGE</sequence>
<name>A0A9X2ENE9_9SPHN</name>
<evidence type="ECO:0000256" key="1">
    <source>
        <dbReference type="ARBA" id="ARBA00022801"/>
    </source>
</evidence>
<comment type="caution">
    <text evidence="4">The sequence shown here is derived from an EMBL/GenBank/DDBJ whole genome shotgun (WGS) entry which is preliminary data.</text>
</comment>
<proteinExistence type="predicted"/>
<keyword evidence="5" id="KW-1185">Reference proteome</keyword>
<keyword evidence="2" id="KW-0732">Signal</keyword>
<dbReference type="AlphaFoldDB" id="A0A9X2ENE9"/>
<evidence type="ECO:0000313" key="4">
    <source>
        <dbReference type="EMBL" id="MCM8558407.1"/>
    </source>
</evidence>
<gene>
    <name evidence="4" type="ORF">NDO55_11315</name>
</gene>
<feature type="domain" description="Peptidase S9 prolyl oligopeptidase catalytic" evidence="3">
    <location>
        <begin position="431"/>
        <end position="634"/>
    </location>
</feature>
<dbReference type="InterPro" id="IPR011042">
    <property type="entry name" value="6-blade_b-propeller_TolB-like"/>
</dbReference>